<reference evidence="2 3" key="1">
    <citation type="submission" date="2021-06" db="EMBL/GenBank/DDBJ databases">
        <authorList>
            <person name="Palmer J.M."/>
        </authorList>
    </citation>
    <scope>NUCLEOTIDE SEQUENCE [LARGE SCALE GENOMIC DNA]</scope>
    <source>
        <strain evidence="3">if_2019</strain>
        <tissue evidence="2">Muscle</tissue>
    </source>
</reference>
<organism evidence="2 3">
    <name type="scientific">Ilyodon furcidens</name>
    <name type="common">goldbreast splitfin</name>
    <dbReference type="NCBI Taxonomy" id="33524"/>
    <lineage>
        <taxon>Eukaryota</taxon>
        <taxon>Metazoa</taxon>
        <taxon>Chordata</taxon>
        <taxon>Craniata</taxon>
        <taxon>Vertebrata</taxon>
        <taxon>Euteleostomi</taxon>
        <taxon>Actinopterygii</taxon>
        <taxon>Neopterygii</taxon>
        <taxon>Teleostei</taxon>
        <taxon>Neoteleostei</taxon>
        <taxon>Acanthomorphata</taxon>
        <taxon>Ovalentaria</taxon>
        <taxon>Atherinomorphae</taxon>
        <taxon>Cyprinodontiformes</taxon>
        <taxon>Goodeidae</taxon>
        <taxon>Ilyodon</taxon>
    </lineage>
</organism>
<evidence type="ECO:0000313" key="2">
    <source>
        <dbReference type="EMBL" id="MEQ2249553.1"/>
    </source>
</evidence>
<keyword evidence="3" id="KW-1185">Reference proteome</keyword>
<protein>
    <submittedName>
        <fullName evidence="2">Uncharacterized protein</fullName>
    </submittedName>
</protein>
<dbReference type="Proteomes" id="UP001482620">
    <property type="component" value="Unassembled WGS sequence"/>
</dbReference>
<accession>A0ABV0UZG6</accession>
<keyword evidence="1" id="KW-0812">Transmembrane</keyword>
<gene>
    <name evidence="2" type="ORF">ILYODFUR_030595</name>
</gene>
<name>A0ABV0UZG6_9TELE</name>
<sequence>MKRLKELHPLTFTFPSHRKYCWISASVFFVCLCSVLSNPPVGHGRWPLTLSLVLLEVSSCEKGVFPVHCGYMHAQYEGLLQSQPQCLSTVATCSSKSHTSL</sequence>
<proteinExistence type="predicted"/>
<evidence type="ECO:0000256" key="1">
    <source>
        <dbReference type="SAM" id="Phobius"/>
    </source>
</evidence>
<keyword evidence="1" id="KW-1133">Transmembrane helix</keyword>
<comment type="caution">
    <text evidence="2">The sequence shown here is derived from an EMBL/GenBank/DDBJ whole genome shotgun (WGS) entry which is preliminary data.</text>
</comment>
<feature type="transmembrane region" description="Helical" evidence="1">
    <location>
        <begin position="20"/>
        <end position="37"/>
    </location>
</feature>
<keyword evidence="1" id="KW-0472">Membrane</keyword>
<dbReference type="EMBL" id="JAHRIQ010085676">
    <property type="protein sequence ID" value="MEQ2249553.1"/>
    <property type="molecule type" value="Genomic_DNA"/>
</dbReference>
<evidence type="ECO:0000313" key="3">
    <source>
        <dbReference type="Proteomes" id="UP001482620"/>
    </source>
</evidence>